<dbReference type="KEGG" id="spla:CP981_06800"/>
<dbReference type="AlphaFoldDB" id="A0AAE6NEF3"/>
<organism evidence="1 2">
    <name type="scientific">Streptomyces platensis</name>
    <dbReference type="NCBI Taxonomy" id="58346"/>
    <lineage>
        <taxon>Bacteria</taxon>
        <taxon>Bacillati</taxon>
        <taxon>Actinomycetota</taxon>
        <taxon>Actinomycetes</taxon>
        <taxon>Kitasatosporales</taxon>
        <taxon>Streptomycetaceae</taxon>
        <taxon>Streptomyces</taxon>
    </lineage>
</organism>
<evidence type="ECO:0000313" key="1">
    <source>
        <dbReference type="EMBL" id="QEV51399.1"/>
    </source>
</evidence>
<accession>A0AAE6NEF3</accession>
<protein>
    <submittedName>
        <fullName evidence="1">Uncharacterized protein</fullName>
    </submittedName>
</protein>
<gene>
    <name evidence="1" type="ORF">CP981_06800</name>
</gene>
<dbReference type="Proteomes" id="UP000325458">
    <property type="component" value="Chromosome"/>
</dbReference>
<dbReference type="RefSeq" id="WP_085924484.1">
    <property type="nucleotide sequence ID" value="NZ_MIGA01000014.1"/>
</dbReference>
<dbReference type="EMBL" id="CP023691">
    <property type="protein sequence ID" value="QEV51399.1"/>
    <property type="molecule type" value="Genomic_DNA"/>
</dbReference>
<name>A0AAE6NEF3_STRPT</name>
<reference evidence="1 2" key="1">
    <citation type="submission" date="2017-09" db="EMBL/GenBank/DDBJ databases">
        <authorList>
            <person name="Lee N."/>
            <person name="Cho B.-K."/>
        </authorList>
    </citation>
    <scope>NUCLEOTIDE SEQUENCE [LARGE SCALE GENOMIC DNA]</scope>
    <source>
        <strain evidence="1 2">ATCC 23948</strain>
    </source>
</reference>
<sequence length="101" mass="11486">MSMTANHQIAFHILRRESMVADYRLRAGVDLLNATMNQQHRFTFATGQEYLLCSHQRLHAPAEVSGNRRWTRALGEPRLAQARGFAVRATAPLQVLRETAQ</sequence>
<evidence type="ECO:0000313" key="2">
    <source>
        <dbReference type="Proteomes" id="UP000325458"/>
    </source>
</evidence>
<proteinExistence type="predicted"/>